<dbReference type="PANTHER" id="PTHR47186">
    <property type="entry name" value="LEUCINE-RICH REPEAT-CONTAINING PROTEIN 57"/>
    <property type="match status" value="1"/>
</dbReference>
<name>A0A9Q1GP15_9CARY</name>
<accession>A0A9Q1GP15</accession>
<dbReference type="SUPFAM" id="SSF52058">
    <property type="entry name" value="L domain-like"/>
    <property type="match status" value="1"/>
</dbReference>
<dbReference type="Gene3D" id="3.80.10.10">
    <property type="entry name" value="Ribonuclease Inhibitor"/>
    <property type="match status" value="1"/>
</dbReference>
<dbReference type="AlphaFoldDB" id="A0A9Q1GP15"/>
<dbReference type="InterPro" id="IPR032675">
    <property type="entry name" value="LRR_dom_sf"/>
</dbReference>
<comment type="caution">
    <text evidence="2">The sequence shown here is derived from an EMBL/GenBank/DDBJ whole genome shotgun (WGS) entry which is preliminary data.</text>
</comment>
<evidence type="ECO:0000313" key="3">
    <source>
        <dbReference type="Proteomes" id="UP001153076"/>
    </source>
</evidence>
<keyword evidence="3" id="KW-1185">Reference proteome</keyword>
<dbReference type="EMBL" id="JAKOGI010002137">
    <property type="protein sequence ID" value="KAJ8422817.1"/>
    <property type="molecule type" value="Genomic_DNA"/>
</dbReference>
<gene>
    <name evidence="2" type="ORF">Cgig2_018018</name>
</gene>
<dbReference type="Pfam" id="PF25019">
    <property type="entry name" value="LRR_R13L1-DRL21"/>
    <property type="match status" value="1"/>
</dbReference>
<evidence type="ECO:0000313" key="2">
    <source>
        <dbReference type="EMBL" id="KAJ8422817.1"/>
    </source>
</evidence>
<dbReference type="OrthoDB" id="5279713at2759"/>
<dbReference type="PANTHER" id="PTHR47186:SF3">
    <property type="entry name" value="OS09G0267800 PROTEIN"/>
    <property type="match status" value="1"/>
</dbReference>
<feature type="domain" description="R13L1/DRL21-like LRR repeat region" evidence="1">
    <location>
        <begin position="34"/>
        <end position="161"/>
    </location>
</feature>
<reference evidence="2" key="1">
    <citation type="submission" date="2022-04" db="EMBL/GenBank/DDBJ databases">
        <title>Carnegiea gigantea Genome sequencing and assembly v2.</title>
        <authorList>
            <person name="Copetti D."/>
            <person name="Sanderson M.J."/>
            <person name="Burquez A."/>
            <person name="Wojciechowski M.F."/>
        </authorList>
    </citation>
    <scope>NUCLEOTIDE SEQUENCE</scope>
    <source>
        <strain evidence="2">SGP5-SGP5p</strain>
        <tissue evidence="2">Aerial part</tissue>
    </source>
</reference>
<dbReference type="Proteomes" id="UP001153076">
    <property type="component" value="Unassembled WGS sequence"/>
</dbReference>
<organism evidence="2 3">
    <name type="scientific">Carnegiea gigantea</name>
    <dbReference type="NCBI Taxonomy" id="171969"/>
    <lineage>
        <taxon>Eukaryota</taxon>
        <taxon>Viridiplantae</taxon>
        <taxon>Streptophyta</taxon>
        <taxon>Embryophyta</taxon>
        <taxon>Tracheophyta</taxon>
        <taxon>Spermatophyta</taxon>
        <taxon>Magnoliopsida</taxon>
        <taxon>eudicotyledons</taxon>
        <taxon>Gunneridae</taxon>
        <taxon>Pentapetalae</taxon>
        <taxon>Caryophyllales</taxon>
        <taxon>Cactineae</taxon>
        <taxon>Cactaceae</taxon>
        <taxon>Cactoideae</taxon>
        <taxon>Echinocereeae</taxon>
        <taxon>Carnegiea</taxon>
    </lineage>
</organism>
<sequence>MPRRMRRLRCLQKLPLLVLGERTPYEGWGRVAQLEEIRALKNVKGDLFIQVRIPADARYVLKNGQQGGYLSEHQRLTRITFRFPSSNFDEALLEDLQPHPSLKDLKLEGYCGKRMPYWARKEHLAIFLPNLVSFYLQSCHKLQHLAVLGRLPKLEFLRLEDLPDLEYIEDTTMSKHSGVVGAWKSEESFFPSLEELELWGLPKLKGWSGDGSNTNQRHGLLLPSFPCLSHLRIEYCPNLACVPLCPRIEVLTIVDCNANLQIVQDIESGNPDYEVWKLTERDISN</sequence>
<protein>
    <recommendedName>
        <fullName evidence="1">R13L1/DRL21-like LRR repeat region domain-containing protein</fullName>
    </recommendedName>
</protein>
<dbReference type="InterPro" id="IPR056789">
    <property type="entry name" value="LRR_R13L1-DRL21"/>
</dbReference>
<proteinExistence type="predicted"/>
<evidence type="ECO:0000259" key="1">
    <source>
        <dbReference type="Pfam" id="PF25019"/>
    </source>
</evidence>